<dbReference type="AlphaFoldDB" id="A0AB34FFG0"/>
<name>A0AB34FFG0_9HYPO</name>
<feature type="transmembrane region" description="Helical" evidence="2">
    <location>
        <begin position="1031"/>
        <end position="1054"/>
    </location>
</feature>
<dbReference type="EMBL" id="JAQHRD010000008">
    <property type="protein sequence ID" value="KAJ6438178.1"/>
    <property type="molecule type" value="Genomic_DNA"/>
</dbReference>
<comment type="caution">
    <text evidence="3">The sequence shown here is derived from an EMBL/GenBank/DDBJ whole genome shotgun (WGS) entry which is preliminary data.</text>
</comment>
<dbReference type="AntiFam" id="ANF00149">
    <property type="entry name" value="Shadow ORF (opposite cshA)"/>
</dbReference>
<keyword evidence="2" id="KW-0472">Membrane</keyword>
<evidence type="ECO:0000313" key="3">
    <source>
        <dbReference type="EMBL" id="KAJ6438178.1"/>
    </source>
</evidence>
<proteinExistence type="predicted"/>
<protein>
    <submittedName>
        <fullName evidence="3">Acetyltransferase</fullName>
    </submittedName>
</protein>
<keyword evidence="2" id="KW-0812">Transmembrane</keyword>
<keyword evidence="2" id="KW-1133">Transmembrane helix</keyword>
<feature type="region of interest" description="Disordered" evidence="1">
    <location>
        <begin position="983"/>
        <end position="1004"/>
    </location>
</feature>
<feature type="transmembrane region" description="Helical" evidence="2">
    <location>
        <begin position="20"/>
        <end position="46"/>
    </location>
</feature>
<reference evidence="3" key="1">
    <citation type="submission" date="2023-01" db="EMBL/GenBank/DDBJ databases">
        <title>The growth and conidiation of Purpureocillium lavendulum are regulated by nitrogen source and histone H3K14 acetylation.</title>
        <authorList>
            <person name="Tang P."/>
            <person name="Han J."/>
            <person name="Zhang C."/>
            <person name="Tang P."/>
            <person name="Qi F."/>
            <person name="Zhang K."/>
            <person name="Liang L."/>
        </authorList>
    </citation>
    <scope>NUCLEOTIDE SEQUENCE</scope>
    <source>
        <strain evidence="3">YMF1.00683</strain>
    </source>
</reference>
<feature type="region of interest" description="Disordered" evidence="1">
    <location>
        <begin position="479"/>
        <end position="511"/>
    </location>
</feature>
<organism evidence="3 4">
    <name type="scientific">Purpureocillium lavendulum</name>
    <dbReference type="NCBI Taxonomy" id="1247861"/>
    <lineage>
        <taxon>Eukaryota</taxon>
        <taxon>Fungi</taxon>
        <taxon>Dikarya</taxon>
        <taxon>Ascomycota</taxon>
        <taxon>Pezizomycotina</taxon>
        <taxon>Sordariomycetes</taxon>
        <taxon>Hypocreomycetidae</taxon>
        <taxon>Hypocreales</taxon>
        <taxon>Ophiocordycipitaceae</taxon>
        <taxon>Purpureocillium</taxon>
    </lineage>
</organism>
<gene>
    <name evidence="3" type="ORF">O9K51_08769</name>
</gene>
<accession>A0AB34FFG0</accession>
<evidence type="ECO:0000256" key="1">
    <source>
        <dbReference type="SAM" id="MobiDB-lite"/>
    </source>
</evidence>
<feature type="compositionally biased region" description="Acidic residues" evidence="1">
    <location>
        <begin position="985"/>
        <end position="994"/>
    </location>
</feature>
<feature type="compositionally biased region" description="Polar residues" evidence="1">
    <location>
        <begin position="493"/>
        <end position="511"/>
    </location>
</feature>
<evidence type="ECO:0000256" key="2">
    <source>
        <dbReference type="SAM" id="Phobius"/>
    </source>
</evidence>
<keyword evidence="4" id="KW-1185">Reference proteome</keyword>
<sequence length="1125" mass="119757">MASTAKHAIQTDVLFLLLSIRLGLLLVNLVLFLLFLLVAPLLLLLLRLLRLPVPVLCADGRGREAVQPAERPHALEPGLGARLPGAVHGRLLGVDVDAHLVVDARQVAGVVALAQRVVRGAVVVRPELVLGVVGVRVQPLLAAERLHLVLERAVLPHHGASVAAHGAPDAKVHEVRRRGLARRGVDGRELGVQAVGGRGAALATHAQRAQPERVDGQALVQPRLELVDAVVRHAHVLHHVVVAEPALVQRAVHDARVHVPVQQEARHAVEGRQEVVEGVPRHPEPAAVVAEEVVLERDGVDDDHFLLLLLLLRLRLRLRPRTLLPVLLLLLAKRLEHVARANVEPRVVAPREPARLGLLTSRRLPVRLIGEVADAHDGLVHGEDNAVNVVVLGPGARLANGADRLGRAPGQRVRQADVLLGGAELDLEQGDDAEGAKGRGGAPEEVLLARLGGALDGAVGGDDLDGAHGGVEGARNELLSPEVPEKPPPTVMPGSSMTTGGTSPRGSVARTSASMGTLGSTRAHPVQPARVDGVVGAPRRVSRAVGRAVVDAERLLPRVEGLDLLGDARHGGVVRVHGDGGHAGDGRGGVVMVVVLVVLFRNVHARRRREPEALGHLGQVQLVHVVDGPQAVAGVRVQVVVLADQLLELRLHVQDLLARKVEFHHGHARRLEVRQEPDLVGLQEHEAAALAISASRRSAHSVDVVARVVRRVELDDEVDGGDLRNVSNGMRCDTIGGQSHIKTTGGDIRADQNTMRRVAELEERVGALLLLLLAVQVQHRAVDVVEELGVVLDRVAAAEEDDDLLLLGLHALQEREEEDEPFVGLAQHVALLEALDGAVLLLLVHVDTRGARLAHTDFGRLRGGEEHRLAVVVLQDLDNLSDLILETDFQYPVGLVDDERLEVLEDEGGVEEVVEQAAGRGNQQVHALGQLLRLGLAVGAADDDAVRLRVVLHELAGDAEDLQRELAGRGDDDDAGAVAGLESQGAEDLDGGDQEGERLSGTGLGRTEDVLAGEQRGMAWRERGRIRREDAVGLEVGAVFLVVGRLGLVVIFAVDILGDVVLLVLLCFLLVGRLLLGLDLWRRSLHFLGLLGCGGGVNGSVDAIALALLGGGEVTHDVYACARRS</sequence>
<dbReference type="Proteomes" id="UP001163105">
    <property type="component" value="Unassembled WGS sequence"/>
</dbReference>
<feature type="transmembrane region" description="Helical" evidence="2">
    <location>
        <begin position="1060"/>
        <end position="1081"/>
    </location>
</feature>
<evidence type="ECO:0000313" key="4">
    <source>
        <dbReference type="Proteomes" id="UP001163105"/>
    </source>
</evidence>